<accession>A0A1X7S3H8</accession>
<name>A0A1X7S3H8_ZYMT9</name>
<sequence length="70" mass="7717">MLQKAAAFRDSIDADSTRQRVSSGPFPSPLRCTPSINHGSTKQYAAPDLEVPQAHDTSHDFPSPTHRTRE</sequence>
<evidence type="ECO:0000256" key="1">
    <source>
        <dbReference type="SAM" id="MobiDB-lite"/>
    </source>
</evidence>
<protein>
    <submittedName>
        <fullName evidence="2">Uncharacterized protein</fullName>
    </submittedName>
</protein>
<dbReference type="Proteomes" id="UP000215127">
    <property type="component" value="Chromosome 9"/>
</dbReference>
<gene>
    <name evidence="2" type="ORF">ZT3D7_G9388</name>
</gene>
<keyword evidence="3" id="KW-1185">Reference proteome</keyword>
<organism evidence="2 3">
    <name type="scientific">Zymoseptoria tritici (strain ST99CH_3D7)</name>
    <dbReference type="NCBI Taxonomy" id="1276538"/>
    <lineage>
        <taxon>Eukaryota</taxon>
        <taxon>Fungi</taxon>
        <taxon>Dikarya</taxon>
        <taxon>Ascomycota</taxon>
        <taxon>Pezizomycotina</taxon>
        <taxon>Dothideomycetes</taxon>
        <taxon>Dothideomycetidae</taxon>
        <taxon>Mycosphaerellales</taxon>
        <taxon>Mycosphaerellaceae</taxon>
        <taxon>Zymoseptoria</taxon>
    </lineage>
</organism>
<dbReference type="AlphaFoldDB" id="A0A1X7S3H8"/>
<feature type="region of interest" description="Disordered" evidence="1">
    <location>
        <begin position="1"/>
        <end position="70"/>
    </location>
</feature>
<reference evidence="2 3" key="1">
    <citation type="submission" date="2016-06" db="EMBL/GenBank/DDBJ databases">
        <authorList>
            <person name="Kjaerup R.B."/>
            <person name="Dalgaard T.S."/>
            <person name="Juul-Madsen H.R."/>
        </authorList>
    </citation>
    <scope>NUCLEOTIDE SEQUENCE [LARGE SCALE GENOMIC DNA]</scope>
</reference>
<dbReference type="EMBL" id="LT853700">
    <property type="protein sequence ID" value="SMQ54233.1"/>
    <property type="molecule type" value="Genomic_DNA"/>
</dbReference>
<evidence type="ECO:0000313" key="2">
    <source>
        <dbReference type="EMBL" id="SMQ54233.1"/>
    </source>
</evidence>
<feature type="compositionally biased region" description="Polar residues" evidence="1">
    <location>
        <begin position="34"/>
        <end position="43"/>
    </location>
</feature>
<proteinExistence type="predicted"/>
<evidence type="ECO:0000313" key="3">
    <source>
        <dbReference type="Proteomes" id="UP000215127"/>
    </source>
</evidence>